<sequence>MLSKIYYLQHPKLPSEIKKKLHSLTESSNIISPHYHHHHYDLKMAIKTIMLILASASTLIAAPVDVDATTETLTTRSVAPPVPIGINLWGSSHENCEKEPMKNPWTFPTLKYNDGNTTTVEIPFTSYSLSRPLAQNERIEFYTGDINYWTMKHVGDQCKALVGTADWTTQGGKCTQVSPAETGANCIRLIKQW</sequence>
<gene>
    <name evidence="1" type="ORF">EV356DRAFT_276492</name>
</gene>
<dbReference type="OrthoDB" id="3943930at2759"/>
<protein>
    <submittedName>
        <fullName evidence="1">Uncharacterized protein</fullName>
    </submittedName>
</protein>
<evidence type="ECO:0000313" key="1">
    <source>
        <dbReference type="EMBL" id="KAF2231909.1"/>
    </source>
</evidence>
<dbReference type="Proteomes" id="UP000800092">
    <property type="component" value="Unassembled WGS sequence"/>
</dbReference>
<evidence type="ECO:0000313" key="2">
    <source>
        <dbReference type="Proteomes" id="UP000800092"/>
    </source>
</evidence>
<accession>A0A6A6H1Z9</accession>
<organism evidence="1 2">
    <name type="scientific">Viridothelium virens</name>
    <name type="common">Speckled blister lichen</name>
    <name type="synonym">Trypethelium virens</name>
    <dbReference type="NCBI Taxonomy" id="1048519"/>
    <lineage>
        <taxon>Eukaryota</taxon>
        <taxon>Fungi</taxon>
        <taxon>Dikarya</taxon>
        <taxon>Ascomycota</taxon>
        <taxon>Pezizomycotina</taxon>
        <taxon>Dothideomycetes</taxon>
        <taxon>Dothideomycetes incertae sedis</taxon>
        <taxon>Trypetheliales</taxon>
        <taxon>Trypetheliaceae</taxon>
        <taxon>Viridothelium</taxon>
    </lineage>
</organism>
<dbReference type="AlphaFoldDB" id="A0A6A6H1Z9"/>
<name>A0A6A6H1Z9_VIRVR</name>
<reference evidence="1" key="1">
    <citation type="journal article" date="2020" name="Stud. Mycol.">
        <title>101 Dothideomycetes genomes: a test case for predicting lifestyles and emergence of pathogens.</title>
        <authorList>
            <person name="Haridas S."/>
            <person name="Albert R."/>
            <person name="Binder M."/>
            <person name="Bloem J."/>
            <person name="Labutti K."/>
            <person name="Salamov A."/>
            <person name="Andreopoulos B."/>
            <person name="Baker S."/>
            <person name="Barry K."/>
            <person name="Bills G."/>
            <person name="Bluhm B."/>
            <person name="Cannon C."/>
            <person name="Castanera R."/>
            <person name="Culley D."/>
            <person name="Daum C."/>
            <person name="Ezra D."/>
            <person name="Gonzalez J."/>
            <person name="Henrissat B."/>
            <person name="Kuo A."/>
            <person name="Liang C."/>
            <person name="Lipzen A."/>
            <person name="Lutzoni F."/>
            <person name="Magnuson J."/>
            <person name="Mondo S."/>
            <person name="Nolan M."/>
            <person name="Ohm R."/>
            <person name="Pangilinan J."/>
            <person name="Park H.-J."/>
            <person name="Ramirez L."/>
            <person name="Alfaro M."/>
            <person name="Sun H."/>
            <person name="Tritt A."/>
            <person name="Yoshinaga Y."/>
            <person name="Zwiers L.-H."/>
            <person name="Turgeon B."/>
            <person name="Goodwin S."/>
            <person name="Spatafora J."/>
            <person name="Crous P."/>
            <person name="Grigoriev I."/>
        </authorList>
    </citation>
    <scope>NUCLEOTIDE SEQUENCE</scope>
    <source>
        <strain evidence="1">Tuck. ex Michener</strain>
    </source>
</reference>
<proteinExistence type="predicted"/>
<keyword evidence="2" id="KW-1185">Reference proteome</keyword>
<dbReference type="EMBL" id="ML991821">
    <property type="protein sequence ID" value="KAF2231909.1"/>
    <property type="molecule type" value="Genomic_DNA"/>
</dbReference>